<gene>
    <name evidence="2" type="ORF">SAMN05216199_2655</name>
</gene>
<dbReference type="AlphaFoldDB" id="A0A1H9VYY3"/>
<dbReference type="STRING" id="587636.SAMN05216199_2655"/>
<accession>A0A1H9VYY3</accession>
<protein>
    <recommendedName>
        <fullName evidence="4">Sucraseferredoxin family protein</fullName>
    </recommendedName>
</protein>
<dbReference type="SUPFAM" id="SSF52833">
    <property type="entry name" value="Thioredoxin-like"/>
    <property type="match status" value="1"/>
</dbReference>
<evidence type="ECO:0008006" key="4">
    <source>
        <dbReference type="Google" id="ProtNLM"/>
    </source>
</evidence>
<dbReference type="InterPro" id="IPR036249">
    <property type="entry name" value="Thioredoxin-like_sf"/>
</dbReference>
<sequence>MSLGEPLGEPPGESPGDLAMNPEHCATAARRRDDPLVGTAAPARRWLLIEYPAGWATHALQSPLIPPRVGGRLEALARSSGGRVLLVRRHGRRRLDVPRAWVVVDHDGRQQWGTWDGGDDLERAADAFAGGPVPSGPQEPLLLVCAHGRHDTCCALRGRPVAEALTDRWPETTWECSHVGGDRFAANVVLLPDGAYYGNLSASSAVPVVEAHLAGRVTPAHLRGLSTEQPVVQAALVAAHERFGPGGARDLVGETAHAVGPDTWRVRLTGRGTLPAVVEATVTRERRPPAKLTCRAAGEAAAYAFVVTDVRAFGTG</sequence>
<name>A0A1H9VYY3_9MICO</name>
<organism evidence="2 3">
    <name type="scientific">Pedococcus cremeus</name>
    <dbReference type="NCBI Taxonomy" id="587636"/>
    <lineage>
        <taxon>Bacteria</taxon>
        <taxon>Bacillati</taxon>
        <taxon>Actinomycetota</taxon>
        <taxon>Actinomycetes</taxon>
        <taxon>Micrococcales</taxon>
        <taxon>Intrasporangiaceae</taxon>
        <taxon>Pedococcus</taxon>
    </lineage>
</organism>
<proteinExistence type="predicted"/>
<evidence type="ECO:0000313" key="3">
    <source>
        <dbReference type="Proteomes" id="UP000199019"/>
    </source>
</evidence>
<dbReference type="Pfam" id="PF06999">
    <property type="entry name" value="Suc_Fer-like"/>
    <property type="match status" value="1"/>
</dbReference>
<dbReference type="Gene3D" id="3.40.30.10">
    <property type="entry name" value="Glutaredoxin"/>
    <property type="match status" value="1"/>
</dbReference>
<dbReference type="InterPro" id="IPR009737">
    <property type="entry name" value="Aim32/Apd1-like"/>
</dbReference>
<dbReference type="EMBL" id="FOHB01000004">
    <property type="protein sequence ID" value="SES26711.1"/>
    <property type="molecule type" value="Genomic_DNA"/>
</dbReference>
<reference evidence="3" key="1">
    <citation type="submission" date="2016-10" db="EMBL/GenBank/DDBJ databases">
        <authorList>
            <person name="Varghese N."/>
            <person name="Submissions S."/>
        </authorList>
    </citation>
    <scope>NUCLEOTIDE SEQUENCE [LARGE SCALE GENOMIC DNA]</scope>
    <source>
        <strain evidence="3">CGMCC 1.6963</strain>
    </source>
</reference>
<evidence type="ECO:0000256" key="1">
    <source>
        <dbReference type="SAM" id="MobiDB-lite"/>
    </source>
</evidence>
<keyword evidence="3" id="KW-1185">Reference proteome</keyword>
<evidence type="ECO:0000313" key="2">
    <source>
        <dbReference type="EMBL" id="SES26711.1"/>
    </source>
</evidence>
<feature type="region of interest" description="Disordered" evidence="1">
    <location>
        <begin position="1"/>
        <end position="21"/>
    </location>
</feature>
<dbReference type="CDD" id="cd03062">
    <property type="entry name" value="TRX_Fd_Sucrase"/>
    <property type="match status" value="1"/>
</dbReference>
<dbReference type="Proteomes" id="UP000199019">
    <property type="component" value="Unassembled WGS sequence"/>
</dbReference>